<dbReference type="PANTHER" id="PTHR46465">
    <property type="entry name" value="LATERAL SIGNALING TARGET PROTEIN 2 HOMOLOG"/>
    <property type="match status" value="1"/>
</dbReference>
<dbReference type="Proteomes" id="UP000887574">
    <property type="component" value="Unplaced"/>
</dbReference>
<dbReference type="PANTHER" id="PTHR46465:SF4">
    <property type="entry name" value="FYVE-TYPE DOMAIN-CONTAINING PROTEIN"/>
    <property type="match status" value="1"/>
</dbReference>
<name>A0A915DN86_9BILA</name>
<evidence type="ECO:0000313" key="1">
    <source>
        <dbReference type="Proteomes" id="UP000887574"/>
    </source>
</evidence>
<sequence>MNVNTDLIRCFLRAFDNIFVEFELNVVSHLKKVKSVKDMNDKQNIAVLFSESIIRAQKLKYLQLNQFPVNQPKKDELVQELFLSICGIADKLHSEHPFEFSHFIKIALTLPSSAPECEVLNTTVAPMLLSTSSATPPSNTYYSTHLTSTINRTASELFSKWNV</sequence>
<evidence type="ECO:0000313" key="2">
    <source>
        <dbReference type="WBParaSite" id="jg21240"/>
    </source>
</evidence>
<organism evidence="1 2">
    <name type="scientific">Ditylenchus dipsaci</name>
    <dbReference type="NCBI Taxonomy" id="166011"/>
    <lineage>
        <taxon>Eukaryota</taxon>
        <taxon>Metazoa</taxon>
        <taxon>Ecdysozoa</taxon>
        <taxon>Nematoda</taxon>
        <taxon>Chromadorea</taxon>
        <taxon>Rhabditida</taxon>
        <taxon>Tylenchina</taxon>
        <taxon>Tylenchomorpha</taxon>
        <taxon>Sphaerularioidea</taxon>
        <taxon>Anguinidae</taxon>
        <taxon>Anguininae</taxon>
        <taxon>Ditylenchus</taxon>
    </lineage>
</organism>
<dbReference type="AlphaFoldDB" id="A0A915DN86"/>
<dbReference type="GO" id="GO:0031901">
    <property type="term" value="C:early endosome membrane"/>
    <property type="evidence" value="ECO:0007669"/>
    <property type="project" value="TreeGrafter"/>
</dbReference>
<accession>A0A915DN86</accession>
<keyword evidence="1" id="KW-1185">Reference proteome</keyword>
<proteinExistence type="predicted"/>
<dbReference type="WBParaSite" id="jg21240">
    <property type="protein sequence ID" value="jg21240"/>
    <property type="gene ID" value="jg21240"/>
</dbReference>
<protein>
    <submittedName>
        <fullName evidence="2">Uncharacterized protein</fullName>
    </submittedName>
</protein>
<reference evidence="2" key="1">
    <citation type="submission" date="2022-11" db="UniProtKB">
        <authorList>
            <consortium name="WormBaseParasite"/>
        </authorList>
    </citation>
    <scope>IDENTIFICATION</scope>
</reference>
<dbReference type="InterPro" id="IPR051118">
    <property type="entry name" value="LST-2"/>
</dbReference>